<comment type="caution">
    <text evidence="1">The sequence shown here is derived from an EMBL/GenBank/DDBJ whole genome shotgun (WGS) entry which is preliminary data.</text>
</comment>
<evidence type="ECO:0000313" key="2">
    <source>
        <dbReference type="Proteomes" id="UP000811609"/>
    </source>
</evidence>
<dbReference type="Proteomes" id="UP000811609">
    <property type="component" value="Chromosome 3"/>
</dbReference>
<reference evidence="1" key="1">
    <citation type="submission" date="2020-12" db="EMBL/GenBank/DDBJ databases">
        <title>WGS assembly of Carya illinoinensis cv. Pawnee.</title>
        <authorList>
            <person name="Platts A."/>
            <person name="Shu S."/>
            <person name="Wright S."/>
            <person name="Barry K."/>
            <person name="Edger P."/>
            <person name="Pires J.C."/>
            <person name="Schmutz J."/>
        </authorList>
    </citation>
    <scope>NUCLEOTIDE SEQUENCE</scope>
    <source>
        <tissue evidence="1">Leaf</tissue>
    </source>
</reference>
<protein>
    <recommendedName>
        <fullName evidence="3">Endonuclease/exonuclease/phosphatase domain-containing protein</fullName>
    </recommendedName>
</protein>
<gene>
    <name evidence="1" type="ORF">CIPAW_03G000300</name>
</gene>
<keyword evidence="2" id="KW-1185">Reference proteome</keyword>
<proteinExistence type="predicted"/>
<name>A0A8T1QXX5_CARIL</name>
<accession>A0A8T1QXX5</accession>
<organism evidence="1 2">
    <name type="scientific">Carya illinoinensis</name>
    <name type="common">Pecan</name>
    <dbReference type="NCBI Taxonomy" id="32201"/>
    <lineage>
        <taxon>Eukaryota</taxon>
        <taxon>Viridiplantae</taxon>
        <taxon>Streptophyta</taxon>
        <taxon>Embryophyta</taxon>
        <taxon>Tracheophyta</taxon>
        <taxon>Spermatophyta</taxon>
        <taxon>Magnoliopsida</taxon>
        <taxon>eudicotyledons</taxon>
        <taxon>Gunneridae</taxon>
        <taxon>Pentapetalae</taxon>
        <taxon>rosids</taxon>
        <taxon>fabids</taxon>
        <taxon>Fagales</taxon>
        <taxon>Juglandaceae</taxon>
        <taxon>Carya</taxon>
    </lineage>
</organism>
<dbReference type="EMBL" id="CM031811">
    <property type="protein sequence ID" value="KAG6658973.1"/>
    <property type="molecule type" value="Genomic_DNA"/>
</dbReference>
<dbReference type="PANTHER" id="PTHR33710:SF64">
    <property type="entry name" value="ENDONUCLEASE_EXONUCLEASE_PHOSPHATASE DOMAIN-CONTAINING PROTEIN"/>
    <property type="match status" value="1"/>
</dbReference>
<dbReference type="PANTHER" id="PTHR33710">
    <property type="entry name" value="BNAC02G09200D PROTEIN"/>
    <property type="match status" value="1"/>
</dbReference>
<evidence type="ECO:0008006" key="3">
    <source>
        <dbReference type="Google" id="ProtNLM"/>
    </source>
</evidence>
<sequence length="146" mass="16744">MWDKRVVDLVEEFISELVVACSFINLDDGWGFAGVYGPNNDNNRKLLWDEIAGLCTWWKGPWCIGGNFNITQFLSERPEVSNLRSSMADFSALFDKPDLINLPLARGDYTWSNGKAWSRLDRFIVSPSWEAHFPTLCQKHLPRLCS</sequence>
<evidence type="ECO:0000313" key="1">
    <source>
        <dbReference type="EMBL" id="KAG6658973.1"/>
    </source>
</evidence>
<dbReference type="AlphaFoldDB" id="A0A8T1QXX5"/>